<name>A0ABZ0YTK5_9GAMM</name>
<evidence type="ECO:0000259" key="2">
    <source>
        <dbReference type="Pfam" id="PF00892"/>
    </source>
</evidence>
<reference evidence="3 4" key="1">
    <citation type="submission" date="2023-11" db="EMBL/GenBank/DDBJ databases">
        <title>MicrobeMod: A computational toolkit for identifying prokaryotic methylation and restriction-modification with nanopore sequencing.</title>
        <authorList>
            <person name="Crits-Christoph A."/>
            <person name="Kang S.C."/>
            <person name="Lee H."/>
            <person name="Ostrov N."/>
        </authorList>
    </citation>
    <scope>NUCLEOTIDE SEQUENCE [LARGE SCALE GENOMIC DNA]</scope>
    <source>
        <strain evidence="3 4">ATCC 49870</strain>
    </source>
</reference>
<keyword evidence="4" id="KW-1185">Reference proteome</keyword>
<evidence type="ECO:0000256" key="1">
    <source>
        <dbReference type="SAM" id="Phobius"/>
    </source>
</evidence>
<dbReference type="Pfam" id="PF00892">
    <property type="entry name" value="EamA"/>
    <property type="match status" value="1"/>
</dbReference>
<feature type="transmembrane region" description="Helical" evidence="1">
    <location>
        <begin position="270"/>
        <end position="288"/>
    </location>
</feature>
<dbReference type="PANTHER" id="PTHR22911">
    <property type="entry name" value="ACYL-MALONYL CONDENSING ENZYME-RELATED"/>
    <property type="match status" value="1"/>
</dbReference>
<proteinExistence type="predicted"/>
<feature type="transmembrane region" description="Helical" evidence="1">
    <location>
        <begin position="157"/>
        <end position="176"/>
    </location>
</feature>
<dbReference type="EMBL" id="CP140153">
    <property type="protein sequence ID" value="WQH15510.1"/>
    <property type="molecule type" value="Genomic_DNA"/>
</dbReference>
<feature type="transmembrane region" description="Helical" evidence="1">
    <location>
        <begin position="128"/>
        <end position="145"/>
    </location>
</feature>
<feature type="transmembrane region" description="Helical" evidence="1">
    <location>
        <begin position="183"/>
        <end position="202"/>
    </location>
</feature>
<feature type="transmembrane region" description="Helical" evidence="1">
    <location>
        <begin position="103"/>
        <end position="121"/>
    </location>
</feature>
<gene>
    <name evidence="3" type="ORF">SR882_06995</name>
</gene>
<dbReference type="Proteomes" id="UP001327459">
    <property type="component" value="Chromosome"/>
</dbReference>
<feature type="domain" description="EamA" evidence="2">
    <location>
        <begin position="11"/>
        <end position="144"/>
    </location>
</feature>
<dbReference type="InterPro" id="IPR000620">
    <property type="entry name" value="EamA_dom"/>
</dbReference>
<accession>A0ABZ0YTK5</accession>
<keyword evidence="1" id="KW-0812">Transmembrane</keyword>
<feature type="transmembrane region" description="Helical" evidence="1">
    <location>
        <begin position="214"/>
        <end position="233"/>
    </location>
</feature>
<protein>
    <submittedName>
        <fullName evidence="3">DMT family transporter</fullName>
    </submittedName>
</protein>
<organism evidence="3 4">
    <name type="scientific">Guyparkeria halophila</name>
    <dbReference type="NCBI Taxonomy" id="47960"/>
    <lineage>
        <taxon>Bacteria</taxon>
        <taxon>Pseudomonadati</taxon>
        <taxon>Pseudomonadota</taxon>
        <taxon>Gammaproteobacteria</taxon>
        <taxon>Chromatiales</taxon>
        <taxon>Thioalkalibacteraceae</taxon>
        <taxon>Guyparkeria</taxon>
    </lineage>
</organism>
<dbReference type="SUPFAM" id="SSF103481">
    <property type="entry name" value="Multidrug resistance efflux transporter EmrE"/>
    <property type="match status" value="1"/>
</dbReference>
<keyword evidence="1" id="KW-0472">Membrane</keyword>
<sequence>MTAGARIPPTLILMSGSTLWGLTWIWLKYAHALGIGPILLTVIAYAAQWLIILPFAWRAWHDPARPPITRLNWEWLALLAFAAGVSGTGFTMAMVYGDVVRSMMLFFLIPAWGVLFGRFFLKEPLTPARVLAVISALGGAFLILGPDFGDGLRAADLFALVAGFSLAAANTLFRFLHEQPIPIKLSLMQGSTVALGLIAWSLSTEFGVAPTLSAVGSSALYGATMLLAAVLATQYAVERLPASRTAILMTLELLVAVASATWLGDRIHGAHVWTGGALILAAALLEAATARHHRPPVAPCKG</sequence>
<evidence type="ECO:0000313" key="3">
    <source>
        <dbReference type="EMBL" id="WQH15510.1"/>
    </source>
</evidence>
<feature type="transmembrane region" description="Helical" evidence="1">
    <location>
        <begin position="245"/>
        <end position="264"/>
    </location>
</feature>
<feature type="transmembrane region" description="Helical" evidence="1">
    <location>
        <begin position="7"/>
        <end position="27"/>
    </location>
</feature>
<feature type="transmembrane region" description="Helical" evidence="1">
    <location>
        <begin position="75"/>
        <end position="97"/>
    </location>
</feature>
<dbReference type="InterPro" id="IPR037185">
    <property type="entry name" value="EmrE-like"/>
</dbReference>
<keyword evidence="1" id="KW-1133">Transmembrane helix</keyword>
<evidence type="ECO:0000313" key="4">
    <source>
        <dbReference type="Proteomes" id="UP001327459"/>
    </source>
</evidence>
<dbReference type="RefSeq" id="WP_322520538.1">
    <property type="nucleotide sequence ID" value="NZ_CP140153.1"/>
</dbReference>
<feature type="transmembrane region" description="Helical" evidence="1">
    <location>
        <begin position="33"/>
        <end position="55"/>
    </location>
</feature>